<feature type="domain" description="Methionyl/Leucyl tRNA synthetase" evidence="8">
    <location>
        <begin position="15"/>
        <end position="397"/>
    </location>
</feature>
<dbReference type="InterPro" id="IPR015413">
    <property type="entry name" value="Methionyl/Leucyl_tRNA_Synth"/>
</dbReference>
<evidence type="ECO:0000256" key="5">
    <source>
        <dbReference type="ARBA" id="ARBA00023146"/>
    </source>
</evidence>
<dbReference type="InterPro" id="IPR014729">
    <property type="entry name" value="Rossmann-like_a/b/a_fold"/>
</dbReference>
<dbReference type="Gene3D" id="2.20.28.20">
    <property type="entry name" value="Methionyl-tRNA synthetase, Zn-domain"/>
    <property type="match status" value="1"/>
</dbReference>
<keyword evidence="1 7" id="KW-0436">Ligase</keyword>
<evidence type="ECO:0000259" key="8">
    <source>
        <dbReference type="Pfam" id="PF09334"/>
    </source>
</evidence>
<dbReference type="SUPFAM" id="SSF52374">
    <property type="entry name" value="Nucleotidylyl transferase"/>
    <property type="match status" value="1"/>
</dbReference>
<accession>A0ABP8DCS7</accession>
<dbReference type="InterPro" id="IPR029038">
    <property type="entry name" value="MetRS_Zn"/>
</dbReference>
<comment type="caution">
    <text evidence="9">The sequence shown here is derived from an EMBL/GenBank/DDBJ whole genome shotgun (WGS) entry which is preliminary data.</text>
</comment>
<protein>
    <submittedName>
        <fullName evidence="9">Class I tRNA ligase family protein</fullName>
    </submittedName>
</protein>
<dbReference type="EMBL" id="BAABAT010000014">
    <property type="protein sequence ID" value="GAA4252847.1"/>
    <property type="molecule type" value="Genomic_DNA"/>
</dbReference>
<reference evidence="10" key="1">
    <citation type="journal article" date="2019" name="Int. J. Syst. Evol. Microbiol.">
        <title>The Global Catalogue of Microorganisms (GCM) 10K type strain sequencing project: providing services to taxonomists for standard genome sequencing and annotation.</title>
        <authorList>
            <consortium name="The Broad Institute Genomics Platform"/>
            <consortium name="The Broad Institute Genome Sequencing Center for Infectious Disease"/>
            <person name="Wu L."/>
            <person name="Ma J."/>
        </authorList>
    </citation>
    <scope>NUCLEOTIDE SEQUENCE [LARGE SCALE GENOMIC DNA]</scope>
    <source>
        <strain evidence="10">JCM 17441</strain>
    </source>
</reference>
<evidence type="ECO:0000313" key="10">
    <source>
        <dbReference type="Proteomes" id="UP001500620"/>
    </source>
</evidence>
<dbReference type="PANTHER" id="PTHR45765:SF1">
    <property type="entry name" value="METHIONINE--TRNA LIGASE, CYTOPLASMIC"/>
    <property type="match status" value="1"/>
</dbReference>
<dbReference type="InterPro" id="IPR001412">
    <property type="entry name" value="aa-tRNA-synth_I_CS"/>
</dbReference>
<evidence type="ECO:0000313" key="9">
    <source>
        <dbReference type="EMBL" id="GAA4252847.1"/>
    </source>
</evidence>
<keyword evidence="10" id="KW-1185">Reference proteome</keyword>
<sequence length="535" mass="58839">MTAVRREIIIGGPPTTNGDLHVGHVAGPYVAADVHARYLRAVGRDVVYASGGDDSQTYCVTTAKRLGTTPEELTTRCWGLIKGTFEAMGVAVDGFAPTDDGYRATVYDYVNRLHAGGKFKLRTVRLPYSEATGRFLVEGLVGGDCPTCLADSRGGICETCGHWIDFDGLINPWSILDPSDPVTYREAEILVFPLEEYRERLTAFHAEKASTWRPHLVTLMRELLAKPLPDYPITYPVDWGMPAPFPETPGQTINAWTEGMPASMYCSAFAQREMGIDTPTGDDPWRAEHDAELVFFVGFDNLFIWALVHVAELMAHEGRYVLPSTILTNEFYELDNEKFSTSKGHVVWARDLVAEVPRDIARFYLNLSAPEHARTNFSRAVLDKIAMERLVNPWNELAATLAKLTAEVGGDTRPLPVSADARARAAIMCERFGQCFELDSFSLTRAADLIVQHVERLRATAARLAEAEDVALDAPLGELFLELRALVGCMSPILVDLAARAGTAGGFAPRMTADAFTDQQTTAFAVPPLDSWSTT</sequence>
<comment type="catalytic activity">
    <reaction evidence="6">
        <text>tRNA(Met) + L-methionine + ATP = L-methionyl-tRNA(Met) + AMP + diphosphate</text>
        <dbReference type="Rhea" id="RHEA:13481"/>
        <dbReference type="Rhea" id="RHEA-COMP:9667"/>
        <dbReference type="Rhea" id="RHEA-COMP:9698"/>
        <dbReference type="ChEBI" id="CHEBI:30616"/>
        <dbReference type="ChEBI" id="CHEBI:33019"/>
        <dbReference type="ChEBI" id="CHEBI:57844"/>
        <dbReference type="ChEBI" id="CHEBI:78442"/>
        <dbReference type="ChEBI" id="CHEBI:78530"/>
        <dbReference type="ChEBI" id="CHEBI:456215"/>
        <dbReference type="EC" id="6.1.1.10"/>
    </reaction>
</comment>
<dbReference type="InterPro" id="IPR023458">
    <property type="entry name" value="Met-tRNA_ligase_1"/>
</dbReference>
<dbReference type="GO" id="GO:0016874">
    <property type="term" value="F:ligase activity"/>
    <property type="evidence" value="ECO:0007669"/>
    <property type="project" value="UniProtKB-KW"/>
</dbReference>
<dbReference type="PROSITE" id="PS00178">
    <property type="entry name" value="AA_TRNA_LIGASE_I"/>
    <property type="match status" value="1"/>
</dbReference>
<evidence type="ECO:0000256" key="4">
    <source>
        <dbReference type="ARBA" id="ARBA00022917"/>
    </source>
</evidence>
<keyword evidence="4 7" id="KW-0648">Protein biosynthesis</keyword>
<evidence type="ECO:0000256" key="1">
    <source>
        <dbReference type="ARBA" id="ARBA00022598"/>
    </source>
</evidence>
<organism evidence="9 10">
    <name type="scientific">Dactylosporangium darangshiense</name>
    <dbReference type="NCBI Taxonomy" id="579108"/>
    <lineage>
        <taxon>Bacteria</taxon>
        <taxon>Bacillati</taxon>
        <taxon>Actinomycetota</taxon>
        <taxon>Actinomycetes</taxon>
        <taxon>Micromonosporales</taxon>
        <taxon>Micromonosporaceae</taxon>
        <taxon>Dactylosporangium</taxon>
    </lineage>
</organism>
<gene>
    <name evidence="9" type="ORF">GCM10022255_051290</name>
</gene>
<dbReference type="Proteomes" id="UP001500620">
    <property type="component" value="Unassembled WGS sequence"/>
</dbReference>
<evidence type="ECO:0000256" key="3">
    <source>
        <dbReference type="ARBA" id="ARBA00022840"/>
    </source>
</evidence>
<evidence type="ECO:0000256" key="2">
    <source>
        <dbReference type="ARBA" id="ARBA00022741"/>
    </source>
</evidence>
<dbReference type="Pfam" id="PF09334">
    <property type="entry name" value="tRNA-synt_1g"/>
    <property type="match status" value="1"/>
</dbReference>
<keyword evidence="5 7" id="KW-0030">Aminoacyl-tRNA synthetase</keyword>
<dbReference type="Gene3D" id="3.40.50.620">
    <property type="entry name" value="HUPs"/>
    <property type="match status" value="1"/>
</dbReference>
<name>A0ABP8DCS7_9ACTN</name>
<evidence type="ECO:0000256" key="7">
    <source>
        <dbReference type="RuleBase" id="RU363039"/>
    </source>
</evidence>
<comment type="similarity">
    <text evidence="7">Belongs to the class-I aminoacyl-tRNA synthetase family.</text>
</comment>
<proteinExistence type="inferred from homology"/>
<keyword evidence="2 7" id="KW-0547">Nucleotide-binding</keyword>
<keyword evidence="3 7" id="KW-0067">ATP-binding</keyword>
<evidence type="ECO:0000256" key="6">
    <source>
        <dbReference type="ARBA" id="ARBA00047364"/>
    </source>
</evidence>
<dbReference type="PANTHER" id="PTHR45765">
    <property type="entry name" value="METHIONINE--TRNA LIGASE"/>
    <property type="match status" value="1"/>
</dbReference>
<dbReference type="RefSeq" id="WP_345129876.1">
    <property type="nucleotide sequence ID" value="NZ_BAABAT010000014.1"/>
</dbReference>